<proteinExistence type="predicted"/>
<gene>
    <name evidence="1" type="ORF">A2848_02575</name>
</gene>
<accession>A0A1F6LVU8</accession>
<dbReference type="AlphaFoldDB" id="A0A1F6LVU8"/>
<dbReference type="Proteomes" id="UP000176329">
    <property type="component" value="Unassembled WGS sequence"/>
</dbReference>
<sequence>MTKSAAEHPRQRPSFAQFRERLHVYAEKDYPDYLDGVNETSCAAYYPPNPKVMMECHELLIEYTPVVFKYMCLQRALKTIVAGELCRAPRHALEEAAYVAAGYAHLIAEKVPPLPTRPQPGLHRLTAAEIARRYLSAHHAHAYALIVFNTLSERYAELRCDGDHVAAREVSDSMIKFAYEYLGIAEIERARELKRHEACNK</sequence>
<organism evidence="1 2">
    <name type="scientific">Candidatus Magasanikbacteria bacterium RIFCSPHIGHO2_01_FULL_50_8</name>
    <dbReference type="NCBI Taxonomy" id="1798674"/>
    <lineage>
        <taxon>Bacteria</taxon>
        <taxon>Candidatus Magasanikiibacteriota</taxon>
    </lineage>
</organism>
<protein>
    <submittedName>
        <fullName evidence="1">Uncharacterized protein</fullName>
    </submittedName>
</protein>
<dbReference type="EMBL" id="MFPV01000004">
    <property type="protein sequence ID" value="OGH63423.1"/>
    <property type="molecule type" value="Genomic_DNA"/>
</dbReference>
<name>A0A1F6LVU8_9BACT</name>
<evidence type="ECO:0000313" key="2">
    <source>
        <dbReference type="Proteomes" id="UP000176329"/>
    </source>
</evidence>
<reference evidence="1 2" key="1">
    <citation type="journal article" date="2016" name="Nat. Commun.">
        <title>Thousands of microbial genomes shed light on interconnected biogeochemical processes in an aquifer system.</title>
        <authorList>
            <person name="Anantharaman K."/>
            <person name="Brown C.T."/>
            <person name="Hug L.A."/>
            <person name="Sharon I."/>
            <person name="Castelle C.J."/>
            <person name="Probst A.J."/>
            <person name="Thomas B.C."/>
            <person name="Singh A."/>
            <person name="Wilkins M.J."/>
            <person name="Karaoz U."/>
            <person name="Brodie E.L."/>
            <person name="Williams K.H."/>
            <person name="Hubbard S.S."/>
            <person name="Banfield J.F."/>
        </authorList>
    </citation>
    <scope>NUCLEOTIDE SEQUENCE [LARGE SCALE GENOMIC DNA]</scope>
</reference>
<comment type="caution">
    <text evidence="1">The sequence shown here is derived from an EMBL/GenBank/DDBJ whole genome shotgun (WGS) entry which is preliminary data.</text>
</comment>
<evidence type="ECO:0000313" key="1">
    <source>
        <dbReference type="EMBL" id="OGH63423.1"/>
    </source>
</evidence>